<feature type="non-terminal residue" evidence="1">
    <location>
        <position position="1"/>
    </location>
</feature>
<reference evidence="1" key="1">
    <citation type="journal article" date="2014" name="Front. Microbiol.">
        <title>High frequency of phylogenetically diverse reductive dehalogenase-homologous genes in deep subseafloor sedimentary metagenomes.</title>
        <authorList>
            <person name="Kawai M."/>
            <person name="Futagami T."/>
            <person name="Toyoda A."/>
            <person name="Takaki Y."/>
            <person name="Nishi S."/>
            <person name="Hori S."/>
            <person name="Arai W."/>
            <person name="Tsubouchi T."/>
            <person name="Morono Y."/>
            <person name="Uchiyama I."/>
            <person name="Ito T."/>
            <person name="Fujiyama A."/>
            <person name="Inagaki F."/>
            <person name="Takami H."/>
        </authorList>
    </citation>
    <scope>NUCLEOTIDE SEQUENCE</scope>
    <source>
        <strain evidence="1">Expedition CK06-06</strain>
    </source>
</reference>
<accession>X1GHL6</accession>
<dbReference type="EMBL" id="BARU01013027">
    <property type="protein sequence ID" value="GAH32488.1"/>
    <property type="molecule type" value="Genomic_DNA"/>
</dbReference>
<gene>
    <name evidence="1" type="ORF">S03H2_23740</name>
</gene>
<proteinExistence type="predicted"/>
<comment type="caution">
    <text evidence="1">The sequence shown here is derived from an EMBL/GenBank/DDBJ whole genome shotgun (WGS) entry which is preliminary data.</text>
</comment>
<protein>
    <submittedName>
        <fullName evidence="1">Uncharacterized protein</fullName>
    </submittedName>
</protein>
<name>X1GHL6_9ZZZZ</name>
<evidence type="ECO:0000313" key="1">
    <source>
        <dbReference type="EMBL" id="GAH32488.1"/>
    </source>
</evidence>
<sequence>KKNRRKSMIGTGFYWNKGHWYRAGTRKKVTQAQMRKENKNW</sequence>
<organism evidence="1">
    <name type="scientific">marine sediment metagenome</name>
    <dbReference type="NCBI Taxonomy" id="412755"/>
    <lineage>
        <taxon>unclassified sequences</taxon>
        <taxon>metagenomes</taxon>
        <taxon>ecological metagenomes</taxon>
    </lineage>
</organism>
<dbReference type="AlphaFoldDB" id="X1GHL6"/>